<dbReference type="EMBL" id="BAABRV010000016">
    <property type="protein sequence ID" value="GAA5535151.1"/>
    <property type="molecule type" value="Genomic_DNA"/>
</dbReference>
<evidence type="ECO:0000313" key="2">
    <source>
        <dbReference type="EMBL" id="GAA5535151.1"/>
    </source>
</evidence>
<organism evidence="2 3">
    <name type="scientific">Deinococcus aluminii</name>
    <dbReference type="NCBI Taxonomy" id="1656885"/>
    <lineage>
        <taxon>Bacteria</taxon>
        <taxon>Thermotogati</taxon>
        <taxon>Deinococcota</taxon>
        <taxon>Deinococci</taxon>
        <taxon>Deinococcales</taxon>
        <taxon>Deinococcaceae</taxon>
        <taxon>Deinococcus</taxon>
    </lineage>
</organism>
<reference evidence="2 3" key="1">
    <citation type="submission" date="2024-02" db="EMBL/GenBank/DDBJ databases">
        <title>Deinococcus aluminii NBRC 112889.</title>
        <authorList>
            <person name="Ichikawa N."/>
            <person name="Katano-Makiyama Y."/>
            <person name="Hidaka K."/>
        </authorList>
    </citation>
    <scope>NUCLEOTIDE SEQUENCE [LARGE SCALE GENOMIC DNA]</scope>
    <source>
        <strain evidence="2 3">NBRC 112889</strain>
    </source>
</reference>
<dbReference type="Proteomes" id="UP001404956">
    <property type="component" value="Unassembled WGS sequence"/>
</dbReference>
<keyword evidence="3" id="KW-1185">Reference proteome</keyword>
<dbReference type="InterPro" id="IPR001387">
    <property type="entry name" value="Cro/C1-type_HTH"/>
</dbReference>
<accession>A0ABP9XKJ1</accession>
<gene>
    <name evidence="2" type="ORF">Dalu01_03575</name>
</gene>
<dbReference type="Pfam" id="PF13443">
    <property type="entry name" value="HTH_26"/>
    <property type="match status" value="1"/>
</dbReference>
<proteinExistence type="predicted"/>
<comment type="caution">
    <text evidence="2">The sequence shown here is derived from an EMBL/GenBank/DDBJ whole genome shotgun (WGS) entry which is preliminary data.</text>
</comment>
<protein>
    <recommendedName>
        <fullName evidence="1">HTH cro/C1-type domain-containing protein</fullName>
    </recommendedName>
</protein>
<sequence length="85" mass="9577">MSTVRWRLADFLEERGFTAYALAKASDISRMNTIYRIARRGQEPTRVDLPTLATVLDGLRKLTGEPVDLTDVLEYLPGNPPEAQK</sequence>
<name>A0ABP9XKJ1_9DEIO</name>
<dbReference type="RefSeq" id="WP_345457941.1">
    <property type="nucleotide sequence ID" value="NZ_BAABRV010000016.1"/>
</dbReference>
<evidence type="ECO:0000313" key="3">
    <source>
        <dbReference type="Proteomes" id="UP001404956"/>
    </source>
</evidence>
<evidence type="ECO:0000259" key="1">
    <source>
        <dbReference type="Pfam" id="PF13443"/>
    </source>
</evidence>
<feature type="domain" description="HTH cro/C1-type" evidence="1">
    <location>
        <begin position="7"/>
        <end position="57"/>
    </location>
</feature>